<keyword evidence="1" id="KW-0472">Membrane</keyword>
<evidence type="ECO:0000313" key="2">
    <source>
        <dbReference type="EMBL" id="QHS81441.1"/>
    </source>
</evidence>
<reference evidence="2" key="1">
    <citation type="journal article" date="2020" name="Nature">
        <title>Giant virus diversity and host interactions through global metagenomics.</title>
        <authorList>
            <person name="Schulz F."/>
            <person name="Roux S."/>
            <person name="Paez-Espino D."/>
            <person name="Jungbluth S."/>
            <person name="Walsh D.A."/>
            <person name="Denef V.J."/>
            <person name="McMahon K.D."/>
            <person name="Konstantinidis K.T."/>
            <person name="Eloe-Fadrosh E.A."/>
            <person name="Kyrpides N.C."/>
            <person name="Woyke T."/>
        </authorList>
    </citation>
    <scope>NUCLEOTIDE SEQUENCE</scope>
    <source>
        <strain evidence="2">GVMAG-S-1101164-72</strain>
    </source>
</reference>
<accession>A0A6C0AQ27</accession>
<dbReference type="AlphaFoldDB" id="A0A6C0AQ27"/>
<keyword evidence="1" id="KW-1133">Transmembrane helix</keyword>
<evidence type="ECO:0000256" key="1">
    <source>
        <dbReference type="SAM" id="Phobius"/>
    </source>
</evidence>
<sequence>MKLLLYAGCLYLIGIAVVLIIQPSLMFRENGTWKEFGIGRDPFHHTWMPFWLFCIVWALLSYMIMLLLASMNALPGIRTIESPITDNEEIMNSMSPRQRRKVTGSGELRPGYYILDMEETGKKGVPKYVFLGEEAPNLIYNRG</sequence>
<feature type="transmembrane region" description="Helical" evidence="1">
    <location>
        <begin position="50"/>
        <end position="69"/>
    </location>
</feature>
<protein>
    <submittedName>
        <fullName evidence="2">Uncharacterized protein</fullName>
    </submittedName>
</protein>
<organism evidence="2">
    <name type="scientific">viral metagenome</name>
    <dbReference type="NCBI Taxonomy" id="1070528"/>
    <lineage>
        <taxon>unclassified sequences</taxon>
        <taxon>metagenomes</taxon>
        <taxon>organismal metagenomes</taxon>
    </lineage>
</organism>
<proteinExistence type="predicted"/>
<dbReference type="EMBL" id="MN740758">
    <property type="protein sequence ID" value="QHS81441.1"/>
    <property type="molecule type" value="Genomic_DNA"/>
</dbReference>
<keyword evidence="1" id="KW-0812">Transmembrane</keyword>
<name>A0A6C0AQ27_9ZZZZ</name>